<sequence length="66" mass="7221">MLPSRASPLPHLTEFFHENAVECGSGLAREGARLGNTSSELNAHHRIRTPRLPINPFKSLSSTSLL</sequence>
<comment type="caution">
    <text evidence="2">The sequence shown here is derived from an EMBL/GenBank/DDBJ whole genome shotgun (WGS) entry which is preliminary data.</text>
</comment>
<dbReference type="AlphaFoldDB" id="A0A502H1Z9"/>
<dbReference type="Proteomes" id="UP000317933">
    <property type="component" value="Unassembled WGS sequence"/>
</dbReference>
<protein>
    <submittedName>
        <fullName evidence="2">Uncharacterized protein</fullName>
    </submittedName>
</protein>
<evidence type="ECO:0000313" key="3">
    <source>
        <dbReference type="Proteomes" id="UP000317933"/>
    </source>
</evidence>
<organism evidence="2 3">
    <name type="scientific">Pseudomonas arsenicoxydans</name>
    <dbReference type="NCBI Taxonomy" id="702115"/>
    <lineage>
        <taxon>Bacteria</taxon>
        <taxon>Pseudomonadati</taxon>
        <taxon>Pseudomonadota</taxon>
        <taxon>Gammaproteobacteria</taxon>
        <taxon>Pseudomonadales</taxon>
        <taxon>Pseudomonadaceae</taxon>
        <taxon>Pseudomonas</taxon>
    </lineage>
</organism>
<name>A0A502H1Z9_9PSED</name>
<evidence type="ECO:0000256" key="1">
    <source>
        <dbReference type="SAM" id="MobiDB-lite"/>
    </source>
</evidence>
<accession>A0A502H1Z9</accession>
<proteinExistence type="predicted"/>
<gene>
    <name evidence="2" type="ORF">EAH78_29155</name>
</gene>
<feature type="region of interest" description="Disordered" evidence="1">
    <location>
        <begin position="40"/>
        <end position="66"/>
    </location>
</feature>
<evidence type="ECO:0000313" key="2">
    <source>
        <dbReference type="EMBL" id="TPG67722.1"/>
    </source>
</evidence>
<reference evidence="2 3" key="1">
    <citation type="journal article" date="2019" name="Environ. Microbiol.">
        <title>Species interactions and distinct microbial communities in high Arctic permafrost affected cryosols are associated with the CH4 and CO2 gas fluxes.</title>
        <authorList>
            <person name="Altshuler I."/>
            <person name="Hamel J."/>
            <person name="Turney S."/>
            <person name="Magnuson E."/>
            <person name="Levesque R."/>
            <person name="Greer C."/>
            <person name="Whyte L.G."/>
        </authorList>
    </citation>
    <scope>NUCLEOTIDE SEQUENCE [LARGE SCALE GENOMIC DNA]</scope>
    <source>
        <strain evidence="2 3">E3</strain>
    </source>
</reference>
<dbReference type="EMBL" id="RCZE01000018">
    <property type="protein sequence ID" value="TPG67722.1"/>
    <property type="molecule type" value="Genomic_DNA"/>
</dbReference>